<name>A0A174SWY5_9CLOT</name>
<dbReference type="InterPro" id="IPR007863">
    <property type="entry name" value="Peptidase_M16_C"/>
</dbReference>
<evidence type="ECO:0000313" key="6">
    <source>
        <dbReference type="Proteomes" id="UP000092714"/>
    </source>
</evidence>
<reference evidence="5 6" key="1">
    <citation type="submission" date="2016-06" db="EMBL/GenBank/DDBJ databases">
        <authorList>
            <person name="Kjaerup R.B."/>
            <person name="Dalgaard T.S."/>
            <person name="Juul-Madsen H.R."/>
        </authorList>
    </citation>
    <scope>NUCLEOTIDE SEQUENCE [LARGE SCALE GENOMIC DNA]</scope>
    <source>
        <strain evidence="5 6">373-A1</strain>
    </source>
</reference>
<dbReference type="Proteomes" id="UP000092714">
    <property type="component" value="Unassembled WGS sequence"/>
</dbReference>
<feature type="domain" description="Peptidase M16 C-terminal" evidence="4">
    <location>
        <begin position="171"/>
        <end position="333"/>
    </location>
</feature>
<sequence length="415" mass="47837">MLKLNFDVKKHYLDNGLEILTIKKDTQIASINLGVKVGAIYESLEEKGISHFIEHMLFKGTNKRNNEELNDELESLGGEYNAYTDYNSTVYTISCLSEELENACILLGDMITSSNFPEEEIERERGVILAEMRTSKDDIEDLSFKRVNEVAFNSSPLRYDVTGLEEVVKGLKRDDIKRFYNKYYTPKNSLITMVSSMEHEDAKELISREFSNWQGAEEVEHPVICEDNIPLKKVSYKNDMEQSTIVYLYTFYHLDKNDELALRILNHRLGESSNSLLFREVREKKGLAYDIYTHLDMTKNVKTLYVYTAVSDEDVEEAIRAIDETLNNVVNGNIEIGNKDLAIMKKVHKTAVISTLEDSAELCNYILHQELEDEDIYEFVKDMEGLNNLNKDKIYKVSKLVLKDPTIHILTSPKE</sequence>
<organism evidence="5 6">
    <name type="scientific">Clostridium paraputrificum</name>
    <dbReference type="NCBI Taxonomy" id="29363"/>
    <lineage>
        <taxon>Bacteria</taxon>
        <taxon>Bacillati</taxon>
        <taxon>Bacillota</taxon>
        <taxon>Clostridia</taxon>
        <taxon>Eubacteriales</taxon>
        <taxon>Clostridiaceae</taxon>
        <taxon>Clostridium</taxon>
    </lineage>
</organism>
<evidence type="ECO:0000259" key="4">
    <source>
        <dbReference type="Pfam" id="PF05193"/>
    </source>
</evidence>
<dbReference type="OrthoDB" id="9811314at2"/>
<dbReference type="GO" id="GO:0006508">
    <property type="term" value="P:proteolysis"/>
    <property type="evidence" value="ECO:0007669"/>
    <property type="project" value="InterPro"/>
</dbReference>
<evidence type="ECO:0000256" key="2">
    <source>
        <dbReference type="RuleBase" id="RU004447"/>
    </source>
</evidence>
<evidence type="ECO:0000313" key="5">
    <source>
        <dbReference type="EMBL" id="OBY09940.1"/>
    </source>
</evidence>
<accession>A0A174SWY5</accession>
<dbReference type="Gene3D" id="3.30.830.10">
    <property type="entry name" value="Metalloenzyme, LuxS/M16 peptidase-like"/>
    <property type="match status" value="2"/>
</dbReference>
<dbReference type="InterPro" id="IPR011765">
    <property type="entry name" value="Pept_M16_N"/>
</dbReference>
<dbReference type="GO" id="GO:0046872">
    <property type="term" value="F:metal ion binding"/>
    <property type="evidence" value="ECO:0007669"/>
    <property type="project" value="InterPro"/>
</dbReference>
<comment type="caution">
    <text evidence="5">The sequence shown here is derived from an EMBL/GenBank/DDBJ whole genome shotgun (WGS) entry which is preliminary data.</text>
</comment>
<comment type="similarity">
    <text evidence="1 2">Belongs to the peptidase M16 family.</text>
</comment>
<dbReference type="PROSITE" id="PS00143">
    <property type="entry name" value="INSULINASE"/>
    <property type="match status" value="1"/>
</dbReference>
<dbReference type="RefSeq" id="WP_055183795.1">
    <property type="nucleotide sequence ID" value="NZ_CAXSZC010000002.1"/>
</dbReference>
<dbReference type="PANTHER" id="PTHR11851">
    <property type="entry name" value="METALLOPROTEASE"/>
    <property type="match status" value="1"/>
</dbReference>
<evidence type="ECO:0000259" key="3">
    <source>
        <dbReference type="Pfam" id="PF00675"/>
    </source>
</evidence>
<dbReference type="GO" id="GO:0004222">
    <property type="term" value="F:metalloendopeptidase activity"/>
    <property type="evidence" value="ECO:0007669"/>
    <property type="project" value="InterPro"/>
</dbReference>
<dbReference type="EMBL" id="MAPZ01000025">
    <property type="protein sequence ID" value="OBY09940.1"/>
    <property type="molecule type" value="Genomic_DNA"/>
</dbReference>
<protein>
    <submittedName>
        <fullName evidence="5">Peptidase M16</fullName>
    </submittedName>
</protein>
<dbReference type="SUPFAM" id="SSF63411">
    <property type="entry name" value="LuxS/MPP-like metallohydrolase"/>
    <property type="match status" value="2"/>
</dbReference>
<proteinExistence type="inferred from homology"/>
<dbReference type="Pfam" id="PF05193">
    <property type="entry name" value="Peptidase_M16_C"/>
    <property type="match status" value="1"/>
</dbReference>
<gene>
    <name evidence="5" type="ORF">CP373A1_12630</name>
</gene>
<dbReference type="InterPro" id="IPR050361">
    <property type="entry name" value="MPP/UQCRC_Complex"/>
</dbReference>
<feature type="domain" description="Peptidase M16 N-terminal" evidence="3">
    <location>
        <begin position="20"/>
        <end position="159"/>
    </location>
</feature>
<dbReference type="Pfam" id="PF00675">
    <property type="entry name" value="Peptidase_M16"/>
    <property type="match status" value="1"/>
</dbReference>
<dbReference type="eggNOG" id="COG0612">
    <property type="taxonomic scope" value="Bacteria"/>
</dbReference>
<dbReference type="InterPro" id="IPR001431">
    <property type="entry name" value="Pept_M16_Zn_BS"/>
</dbReference>
<dbReference type="InterPro" id="IPR011249">
    <property type="entry name" value="Metalloenz_LuxS/M16"/>
</dbReference>
<keyword evidence="6" id="KW-1185">Reference proteome</keyword>
<dbReference type="AlphaFoldDB" id="A0A174SWY5"/>
<evidence type="ECO:0000256" key="1">
    <source>
        <dbReference type="ARBA" id="ARBA00007261"/>
    </source>
</evidence>
<dbReference type="PANTHER" id="PTHR11851:SF49">
    <property type="entry name" value="MITOCHONDRIAL-PROCESSING PEPTIDASE SUBUNIT ALPHA"/>
    <property type="match status" value="1"/>
</dbReference>